<dbReference type="RefSeq" id="WP_039428803.1">
    <property type="nucleotide sequence ID" value="NZ_CP061845.1"/>
</dbReference>
<dbReference type="AlphaFoldDB" id="A0A099LRL4"/>
<keyword evidence="2" id="KW-0269">Exonuclease</keyword>
<accession>A0A099LRL4</accession>
<comment type="caution">
    <text evidence="2">The sequence shown here is derived from an EMBL/GenBank/DDBJ whole genome shotgun (WGS) entry which is preliminary data.</text>
</comment>
<evidence type="ECO:0000256" key="1">
    <source>
        <dbReference type="SAM" id="SignalP"/>
    </source>
</evidence>
<proteinExistence type="predicted"/>
<dbReference type="EMBL" id="JMCG01000001">
    <property type="protein sequence ID" value="KGK10868.1"/>
    <property type="molecule type" value="Genomic_DNA"/>
</dbReference>
<evidence type="ECO:0000313" key="3">
    <source>
        <dbReference type="Proteomes" id="UP000029994"/>
    </source>
</evidence>
<dbReference type="InterPro" id="IPR037107">
    <property type="entry name" value="Put_OMP_sf"/>
</dbReference>
<dbReference type="GO" id="GO:0004527">
    <property type="term" value="F:exonuclease activity"/>
    <property type="evidence" value="ECO:0007669"/>
    <property type="project" value="UniProtKB-KW"/>
</dbReference>
<dbReference type="Proteomes" id="UP000029994">
    <property type="component" value="Unassembled WGS sequence"/>
</dbReference>
<keyword evidence="2" id="KW-0378">Hydrolase</keyword>
<organism evidence="2 3">
    <name type="scientific">Vibrio navarrensis</name>
    <dbReference type="NCBI Taxonomy" id="29495"/>
    <lineage>
        <taxon>Bacteria</taxon>
        <taxon>Pseudomonadati</taxon>
        <taxon>Pseudomonadota</taxon>
        <taxon>Gammaproteobacteria</taxon>
        <taxon>Vibrionales</taxon>
        <taxon>Vibrionaceae</taxon>
        <taxon>Vibrio</taxon>
    </lineage>
</organism>
<gene>
    <name evidence="2" type="ORF">EA26_05950</name>
</gene>
<dbReference type="Pfam" id="PF09982">
    <property type="entry name" value="LpxR"/>
    <property type="match status" value="1"/>
</dbReference>
<sequence length="326" mass="36340">MRLLTYLALGLLSPTTLASEGATFTFSLDNDGIFGVDQDYTNGIFLSYTTPALSREGQYAWMSLSEKYASSIDKFEWLIGHKMWTPSDIGATEPIANDRPYAGFFHTEINYLSLNPQQSVRYNLTLGTTGEHALSEKAQRLVHSITGSTEPKGWEYQVDNQFTVGVGYKRFDNLHREVHRDSKEWEISNLVEVNASTFRSDVSAGIMFRYGSELSQSMGAADISVERPFNASMMGNTSSGWFLFSGITGRYRFNDLSIEGERSGIPEPSEAYDVTLQHWQSTAVAGIAMYNSTLGFSFTLAVKTPDYIESPHTIYGNGALSMYAFF</sequence>
<dbReference type="Gene3D" id="2.40.128.140">
    <property type="entry name" value="Outer membrane protein"/>
    <property type="match status" value="1"/>
</dbReference>
<feature type="chain" id="PRO_5001950104" evidence="1">
    <location>
        <begin position="19"/>
        <end position="326"/>
    </location>
</feature>
<dbReference type="GeneID" id="43682741"/>
<keyword evidence="3" id="KW-1185">Reference proteome</keyword>
<dbReference type="eggNOG" id="COG3528">
    <property type="taxonomic scope" value="Bacteria"/>
</dbReference>
<reference evidence="2 3" key="1">
    <citation type="submission" date="2014-04" db="EMBL/GenBank/DDBJ databases">
        <title>Genome sequencing of Vibrio navarrensis strains.</title>
        <authorList>
            <person name="Gladney L.M."/>
            <person name="Katz L.S."/>
            <person name="Marino-Ramirez L."/>
            <person name="Jordan I.K."/>
        </authorList>
    </citation>
    <scope>NUCLEOTIDE SEQUENCE [LARGE SCALE GENOMIC DNA]</scope>
    <source>
        <strain evidence="2 3">ATCC 51183</strain>
    </source>
</reference>
<evidence type="ECO:0000313" key="2">
    <source>
        <dbReference type="EMBL" id="KGK10868.1"/>
    </source>
</evidence>
<dbReference type="InterPro" id="IPR018707">
    <property type="entry name" value="LpxR"/>
</dbReference>
<dbReference type="STRING" id="29495.EA26_05950"/>
<name>A0A099LRL4_9VIBR</name>
<keyword evidence="2" id="KW-0540">Nuclease</keyword>
<protein>
    <submittedName>
        <fullName evidence="2">Exonuclease</fullName>
    </submittedName>
</protein>
<keyword evidence="1" id="KW-0732">Signal</keyword>
<feature type="signal peptide" evidence="1">
    <location>
        <begin position="1"/>
        <end position="18"/>
    </location>
</feature>